<protein>
    <submittedName>
        <fullName evidence="1">Uncharacterized protein</fullName>
    </submittedName>
</protein>
<name>A0ACC3T4Z2_LIPKO</name>
<keyword evidence="2" id="KW-1185">Reference proteome</keyword>
<evidence type="ECO:0000313" key="2">
    <source>
        <dbReference type="Proteomes" id="UP001433508"/>
    </source>
</evidence>
<reference evidence="2" key="1">
    <citation type="journal article" date="2024" name="Front. Bioeng. Biotechnol.">
        <title>Genome-scale model development and genomic sequencing of the oleaginous clade Lipomyces.</title>
        <authorList>
            <person name="Czajka J.J."/>
            <person name="Han Y."/>
            <person name="Kim J."/>
            <person name="Mondo S.J."/>
            <person name="Hofstad B.A."/>
            <person name="Robles A."/>
            <person name="Haridas S."/>
            <person name="Riley R."/>
            <person name="LaButti K."/>
            <person name="Pangilinan J."/>
            <person name="Andreopoulos W."/>
            <person name="Lipzen A."/>
            <person name="Yan J."/>
            <person name="Wang M."/>
            <person name="Ng V."/>
            <person name="Grigoriev I.V."/>
            <person name="Spatafora J.W."/>
            <person name="Magnuson J.K."/>
            <person name="Baker S.E."/>
            <person name="Pomraning K.R."/>
        </authorList>
    </citation>
    <scope>NUCLEOTIDE SEQUENCE [LARGE SCALE GENOMIC DNA]</scope>
    <source>
        <strain evidence="2">CBS 7786</strain>
    </source>
</reference>
<proteinExistence type="predicted"/>
<comment type="caution">
    <text evidence="1">The sequence shown here is derived from an EMBL/GenBank/DDBJ whole genome shotgun (WGS) entry which is preliminary data.</text>
</comment>
<evidence type="ECO:0000313" key="1">
    <source>
        <dbReference type="EMBL" id="KAK9238824.1"/>
    </source>
</evidence>
<accession>A0ACC3T4Z2</accession>
<dbReference type="EMBL" id="MU971352">
    <property type="protein sequence ID" value="KAK9238824.1"/>
    <property type="molecule type" value="Genomic_DNA"/>
</dbReference>
<sequence>MPIAVLSQSTRRALVSTQVLLTPESIVKELVDNSLDAGATSIYVEIDDTTVNYLCVRDNGSGIRNGEDRDLMCLQHTTSKIQKFEDLHTARVETLGFRGEALASLAEIAGNLEITTRAKGDSVAERWSVRKDGSRLDTRHASQTHGTTVTAYALFQSIPVRKASYIKESRKTLTSISRLLRAIVMLRRGLRVTFKVRRPISVPSVFSGEKTLVLCVRACLGKDAVSQSEFIHEEFDDGWAIEAVLPKRDLTSVTLPKSSKRDFKQVVYAVDGRPLNTSLTTAKKLSKLTKQFLQSSARELVLCHISTPAGNPSYDVNIEPGKDDVLFYDDRNVLEKWTQILKRIYPEETSKPPSPPNCDAHTEEVVDDLESYVRWPRPLDSLNLQDQNCDVEIASFEGDHDIETVPDPVEYSNNNDDGEREDEVESKAEDEAEEDEEEDYRQDVNLHNPWVIAKLNRIQKPMTDSGALKSRHNGSSDPIPLITTPRDATDSPAVASWDHGDESPISLRPCGAVYMTPLASDNSLKSGSDTTATSPIKKSLRFTALSPSNTSLTQPSSPVEKSPTHPVQGRGNEQVVQCNSGLPTYRKKRSYLKMATLERFMDHPDESDSNDDAEEASTDAARRSRSSNLRSVNESRNENKRAKRHLPVQSCNVPLDYIPAGEETYPYLIRLGYNGTTDMTDILDSDASLFLLADIQEQLRSSLDPYWLQVEGDSLRCWDGANVKRLVLSVAENAEDDAELKQQIGRMDIFRGDNGWMVFA</sequence>
<organism evidence="1 2">
    <name type="scientific">Lipomyces kononenkoae</name>
    <name type="common">Yeast</name>
    <dbReference type="NCBI Taxonomy" id="34357"/>
    <lineage>
        <taxon>Eukaryota</taxon>
        <taxon>Fungi</taxon>
        <taxon>Dikarya</taxon>
        <taxon>Ascomycota</taxon>
        <taxon>Saccharomycotina</taxon>
        <taxon>Lipomycetes</taxon>
        <taxon>Lipomycetales</taxon>
        <taxon>Lipomycetaceae</taxon>
        <taxon>Lipomyces</taxon>
    </lineage>
</organism>
<dbReference type="Proteomes" id="UP001433508">
    <property type="component" value="Unassembled WGS sequence"/>
</dbReference>
<gene>
    <name evidence="1" type="ORF">V1525DRAFT_357589</name>
</gene>